<dbReference type="SMART" id="SM00387">
    <property type="entry name" value="HATPase_c"/>
    <property type="match status" value="1"/>
</dbReference>
<gene>
    <name evidence="16" type="ORF">QWY14_08895</name>
</gene>
<dbReference type="PANTHER" id="PTHR45528:SF1">
    <property type="entry name" value="SENSOR HISTIDINE KINASE CPXA"/>
    <property type="match status" value="1"/>
</dbReference>
<feature type="transmembrane region" description="Helical" evidence="14">
    <location>
        <begin position="416"/>
        <end position="435"/>
    </location>
</feature>
<dbReference type="PROSITE" id="PS50109">
    <property type="entry name" value="HIS_KIN"/>
    <property type="match status" value="1"/>
</dbReference>
<dbReference type="SUPFAM" id="SSF55874">
    <property type="entry name" value="ATPase domain of HSP90 chaperone/DNA topoisomerase II/histidine kinase"/>
    <property type="match status" value="1"/>
</dbReference>
<dbReference type="CDD" id="cd00082">
    <property type="entry name" value="HisKA"/>
    <property type="match status" value="1"/>
</dbReference>
<evidence type="ECO:0000313" key="17">
    <source>
        <dbReference type="Proteomes" id="UP001172055"/>
    </source>
</evidence>
<keyword evidence="11 14" id="KW-1133">Transmembrane helix</keyword>
<dbReference type="Gene3D" id="3.30.565.10">
    <property type="entry name" value="Histidine kinase-like ATPase, C-terminal domain"/>
    <property type="match status" value="1"/>
</dbReference>
<evidence type="ECO:0000256" key="11">
    <source>
        <dbReference type="ARBA" id="ARBA00022989"/>
    </source>
</evidence>
<reference evidence="16 17" key="1">
    <citation type="submission" date="2023-06" db="EMBL/GenBank/DDBJ databases">
        <title>Novel species in genus Planococcus.</title>
        <authorList>
            <person name="Ning S."/>
        </authorList>
    </citation>
    <scope>NUCLEOTIDE SEQUENCE [LARGE SCALE GENOMIC DNA]</scope>
    <source>
        <strain evidence="16 17">N028</strain>
    </source>
</reference>
<proteinExistence type="predicted"/>
<dbReference type="Pfam" id="PF00512">
    <property type="entry name" value="HisKA"/>
    <property type="match status" value="1"/>
</dbReference>
<evidence type="ECO:0000256" key="8">
    <source>
        <dbReference type="ARBA" id="ARBA00022741"/>
    </source>
</evidence>
<protein>
    <recommendedName>
        <fullName evidence="3">histidine kinase</fullName>
        <ecNumber evidence="3">2.7.13.3</ecNumber>
    </recommendedName>
</protein>
<evidence type="ECO:0000256" key="1">
    <source>
        <dbReference type="ARBA" id="ARBA00000085"/>
    </source>
</evidence>
<evidence type="ECO:0000256" key="10">
    <source>
        <dbReference type="ARBA" id="ARBA00022840"/>
    </source>
</evidence>
<keyword evidence="10" id="KW-0067">ATP-binding</keyword>
<name>A0ABT8N2M3_9BACL</name>
<keyword evidence="4" id="KW-1003">Cell membrane</keyword>
<dbReference type="InterPro" id="IPR036890">
    <property type="entry name" value="HATPase_C_sf"/>
</dbReference>
<evidence type="ECO:0000256" key="9">
    <source>
        <dbReference type="ARBA" id="ARBA00022777"/>
    </source>
</evidence>
<feature type="domain" description="Histidine kinase" evidence="15">
    <location>
        <begin position="502"/>
        <end position="715"/>
    </location>
</feature>
<sequence>MKKWIWLAVVSMVLIGFFALMQMGSAYIGKSYTDTDQFISNYHYFETELIRTELDPPKVDEERLISSEDIEEYRSRFGTLAEQVRSIQDQYAFDIEEAKNMENKSLEQILTEERDKKIEDITSNFEDDDVVREKIKEERAEAAAQVINQMKNTAPSFKEETRYYVYELTNMKTGKTFTKGTLKENPFFEKKYTARMPLVSSDEIYYNYDVSMPESVLASNAEFEGTIQIDRELWAASDQTASMEGFTFAKTIFYILLAMAIAGVILLFTTLKYDGKWFTNLSLYRKWKDLLIEVRFLLVFLSLVIGLRATADLFSVIQYTWSDAMAQNWVRTIMYLSVALLSIGLTVLQLVWFIAYYKNERSLKAELQQSMALQSFYSVRQAFLNKSIGFQTLVLLIVIFFWGFGSALMLITPDLILIWIPATLFIGLPVLFFMLNRFGYLNVLMQGTENLVNGRLNEELPVRGRSPLAHHARQLNLLKEGVRQSMSEQAKSERLKTELITNVSHDLRTPLTSIITYTDLMKAPELSTEDRLSYVAILDRKSQRLKTLIEDLFEVSKMASGNMELQRTRLDLTQLMTQALAEHAEDIEASGLDFRINAPDKAICIHADGQKWWRVLDNLIINAIKYALPGTRVYISLNEVDGQAEFVIKNVTRYELGENTDELFERFKRGDVSRQTEGSGLGLAIAQSIVELHGGSMRIEVDGDLFKVTVAINKI</sequence>
<feature type="transmembrane region" description="Helical" evidence="14">
    <location>
        <begin position="333"/>
        <end position="357"/>
    </location>
</feature>
<evidence type="ECO:0000256" key="2">
    <source>
        <dbReference type="ARBA" id="ARBA00004651"/>
    </source>
</evidence>
<keyword evidence="6" id="KW-0808">Transferase</keyword>
<keyword evidence="17" id="KW-1185">Reference proteome</keyword>
<dbReference type="Gene3D" id="1.10.287.130">
    <property type="match status" value="1"/>
</dbReference>
<comment type="caution">
    <text evidence="16">The sequence shown here is derived from an EMBL/GenBank/DDBJ whole genome shotgun (WGS) entry which is preliminary data.</text>
</comment>
<keyword evidence="9 16" id="KW-0418">Kinase</keyword>
<dbReference type="GO" id="GO:0016301">
    <property type="term" value="F:kinase activity"/>
    <property type="evidence" value="ECO:0007669"/>
    <property type="project" value="UniProtKB-KW"/>
</dbReference>
<evidence type="ECO:0000259" key="15">
    <source>
        <dbReference type="PROSITE" id="PS50109"/>
    </source>
</evidence>
<dbReference type="InterPro" id="IPR036097">
    <property type="entry name" value="HisK_dim/P_sf"/>
</dbReference>
<evidence type="ECO:0000256" key="6">
    <source>
        <dbReference type="ARBA" id="ARBA00022679"/>
    </source>
</evidence>
<evidence type="ECO:0000256" key="5">
    <source>
        <dbReference type="ARBA" id="ARBA00022553"/>
    </source>
</evidence>
<keyword evidence="7 14" id="KW-0812">Transmembrane</keyword>
<dbReference type="RefSeq" id="WP_301723483.1">
    <property type="nucleotide sequence ID" value="NZ_JAUJWV010000001.1"/>
</dbReference>
<dbReference type="Proteomes" id="UP001172055">
    <property type="component" value="Unassembled WGS sequence"/>
</dbReference>
<dbReference type="PRINTS" id="PR00344">
    <property type="entry name" value="BCTRLSENSOR"/>
</dbReference>
<organism evidence="16 17">
    <name type="scientific">Planococcus shixiaomingii</name>
    <dbReference type="NCBI Taxonomy" id="3058393"/>
    <lineage>
        <taxon>Bacteria</taxon>
        <taxon>Bacillati</taxon>
        <taxon>Bacillota</taxon>
        <taxon>Bacilli</taxon>
        <taxon>Bacillales</taxon>
        <taxon>Caryophanaceae</taxon>
        <taxon>Planococcus</taxon>
    </lineage>
</organism>
<evidence type="ECO:0000256" key="3">
    <source>
        <dbReference type="ARBA" id="ARBA00012438"/>
    </source>
</evidence>
<dbReference type="SMART" id="SM00388">
    <property type="entry name" value="HisKA"/>
    <property type="match status" value="1"/>
</dbReference>
<dbReference type="PANTHER" id="PTHR45528">
    <property type="entry name" value="SENSOR HISTIDINE KINASE CPXA"/>
    <property type="match status" value="1"/>
</dbReference>
<evidence type="ECO:0000256" key="14">
    <source>
        <dbReference type="SAM" id="Phobius"/>
    </source>
</evidence>
<dbReference type="EC" id="2.7.13.3" evidence="3"/>
<feature type="transmembrane region" description="Helical" evidence="14">
    <location>
        <begin position="388"/>
        <end position="410"/>
    </location>
</feature>
<feature type="transmembrane region" description="Helical" evidence="14">
    <location>
        <begin position="294"/>
        <end position="321"/>
    </location>
</feature>
<comment type="catalytic activity">
    <reaction evidence="1">
        <text>ATP + protein L-histidine = ADP + protein N-phospho-L-histidine.</text>
        <dbReference type="EC" id="2.7.13.3"/>
    </reaction>
</comment>
<feature type="transmembrane region" description="Helical" evidence="14">
    <location>
        <begin position="252"/>
        <end position="273"/>
    </location>
</feature>
<dbReference type="EMBL" id="JAUJWV010000001">
    <property type="protein sequence ID" value="MDN7241912.1"/>
    <property type="molecule type" value="Genomic_DNA"/>
</dbReference>
<dbReference type="InterPro" id="IPR004358">
    <property type="entry name" value="Sig_transdc_His_kin-like_C"/>
</dbReference>
<accession>A0ABT8N2M3</accession>
<evidence type="ECO:0000256" key="4">
    <source>
        <dbReference type="ARBA" id="ARBA00022475"/>
    </source>
</evidence>
<evidence type="ECO:0000256" key="13">
    <source>
        <dbReference type="ARBA" id="ARBA00023136"/>
    </source>
</evidence>
<evidence type="ECO:0000256" key="7">
    <source>
        <dbReference type="ARBA" id="ARBA00022692"/>
    </source>
</evidence>
<keyword evidence="13 14" id="KW-0472">Membrane</keyword>
<dbReference type="InterPro" id="IPR050398">
    <property type="entry name" value="HssS/ArlS-like"/>
</dbReference>
<dbReference type="InterPro" id="IPR003661">
    <property type="entry name" value="HisK_dim/P_dom"/>
</dbReference>
<dbReference type="Pfam" id="PF02518">
    <property type="entry name" value="HATPase_c"/>
    <property type="match status" value="1"/>
</dbReference>
<dbReference type="InterPro" id="IPR005467">
    <property type="entry name" value="His_kinase_dom"/>
</dbReference>
<evidence type="ECO:0000256" key="12">
    <source>
        <dbReference type="ARBA" id="ARBA00023012"/>
    </source>
</evidence>
<keyword evidence="5" id="KW-0597">Phosphoprotein</keyword>
<keyword evidence="12" id="KW-0902">Two-component regulatory system</keyword>
<keyword evidence="8" id="KW-0547">Nucleotide-binding</keyword>
<dbReference type="InterPro" id="IPR003594">
    <property type="entry name" value="HATPase_dom"/>
</dbReference>
<evidence type="ECO:0000313" key="16">
    <source>
        <dbReference type="EMBL" id="MDN7241912.1"/>
    </source>
</evidence>
<comment type="subcellular location">
    <subcellularLocation>
        <location evidence="2">Cell membrane</location>
        <topology evidence="2">Multi-pass membrane protein</topology>
    </subcellularLocation>
</comment>
<dbReference type="SUPFAM" id="SSF47384">
    <property type="entry name" value="Homodimeric domain of signal transducing histidine kinase"/>
    <property type="match status" value="1"/>
</dbReference>